<feature type="non-terminal residue" evidence="2">
    <location>
        <position position="1"/>
    </location>
</feature>
<reference evidence="2 3" key="1">
    <citation type="submission" date="2020-04" db="EMBL/GenBank/DDBJ databases">
        <title>Draft genome of Pyxidicoccus fallax type strain.</title>
        <authorList>
            <person name="Whitworth D.E."/>
        </authorList>
    </citation>
    <scope>NUCLEOTIDE SEQUENCE [LARGE SCALE GENOMIC DNA]</scope>
    <source>
        <strain evidence="2 3">DSM 14698</strain>
    </source>
</reference>
<accession>A0A848LQB1</accession>
<organism evidence="2 3">
    <name type="scientific">Pyxidicoccus fallax</name>
    <dbReference type="NCBI Taxonomy" id="394095"/>
    <lineage>
        <taxon>Bacteria</taxon>
        <taxon>Pseudomonadati</taxon>
        <taxon>Myxococcota</taxon>
        <taxon>Myxococcia</taxon>
        <taxon>Myxococcales</taxon>
        <taxon>Cystobacterineae</taxon>
        <taxon>Myxococcaceae</taxon>
        <taxon>Pyxidicoccus</taxon>
    </lineage>
</organism>
<comment type="caution">
    <text evidence="2">The sequence shown here is derived from an EMBL/GenBank/DDBJ whole genome shotgun (WGS) entry which is preliminary data.</text>
</comment>
<evidence type="ECO:0000256" key="1">
    <source>
        <dbReference type="SAM" id="MobiDB-lite"/>
    </source>
</evidence>
<dbReference type="EMBL" id="JABBJJ010000208">
    <property type="protein sequence ID" value="NMO19830.1"/>
    <property type="molecule type" value="Genomic_DNA"/>
</dbReference>
<evidence type="ECO:0000313" key="2">
    <source>
        <dbReference type="EMBL" id="NMO19830.1"/>
    </source>
</evidence>
<dbReference type="AlphaFoldDB" id="A0A848LQB1"/>
<feature type="region of interest" description="Disordered" evidence="1">
    <location>
        <begin position="1"/>
        <end position="21"/>
    </location>
</feature>
<dbReference type="RefSeq" id="WP_169349070.1">
    <property type="nucleotide sequence ID" value="NZ_JABBJJ010000208.1"/>
</dbReference>
<name>A0A848LQB1_9BACT</name>
<feature type="compositionally biased region" description="Pro residues" evidence="1">
    <location>
        <begin position="1"/>
        <end position="11"/>
    </location>
</feature>
<proteinExistence type="predicted"/>
<dbReference type="Proteomes" id="UP000518300">
    <property type="component" value="Unassembled WGS sequence"/>
</dbReference>
<protein>
    <submittedName>
        <fullName evidence="2">Uncharacterized protein</fullName>
    </submittedName>
</protein>
<gene>
    <name evidence="2" type="ORF">HG543_33885</name>
</gene>
<sequence>PPPAPPPPPRFPDWLAQGTRPPDIDVHVWNGMGEQFQKQYIQAEREKAVAKDWPPPEFDVTGPPPPFIDAMTWGHLSSEGRKALFQQQWQAAVREQTNLLFAPGGVPPGGTVVEHPFLGVDSDLGRGKTGLWLDLALNPNPAADGAQYLNLSKVLGPGWPVENYNLCGPLAVGGSLGLDPRQALTAFSNDTVVNGAYALSEGLTTVGTQLVDMYEVEGWTAEASSLDNKPPHEMARLISEGKQLIALVNIDTKGADGMLKSFGDSTKKVAHWVNVLAVEQTGSGDWMVRVYNPYENREEVYPWTDFHASWSKTGVEVQVEKTEEEKTEAEKAMNAPVYKTVYDFNHAYGIVVATPPDK</sequence>
<evidence type="ECO:0000313" key="3">
    <source>
        <dbReference type="Proteomes" id="UP000518300"/>
    </source>
</evidence>
<keyword evidence="3" id="KW-1185">Reference proteome</keyword>